<gene>
    <name evidence="3" type="ORF">ACFYXQ_17240</name>
</gene>
<dbReference type="RefSeq" id="WP_387404240.1">
    <property type="nucleotide sequence ID" value="NZ_JBIAQY010000005.1"/>
</dbReference>
<organism evidence="3 4">
    <name type="scientific">Nocardia jiangxiensis</name>
    <dbReference type="NCBI Taxonomy" id="282685"/>
    <lineage>
        <taxon>Bacteria</taxon>
        <taxon>Bacillati</taxon>
        <taxon>Actinomycetota</taxon>
        <taxon>Actinomycetes</taxon>
        <taxon>Mycobacteriales</taxon>
        <taxon>Nocardiaceae</taxon>
        <taxon>Nocardia</taxon>
    </lineage>
</organism>
<feature type="coiled-coil region" evidence="1">
    <location>
        <begin position="12"/>
        <end position="39"/>
    </location>
</feature>
<sequence>MGEKADFEASDFDAILAEIDRKEADLKAAQRQLADVTAKARSADGLVEVTVSPTGAVTAVTLAPETFRRSTPQYLGRSVVEAAQQATRQVRQSAKAAAAPLAEIGRELGEAIDEPRTTHSANASAPAAEPGVEVASTDRTARVGVDTLGIVAVVHISPDAYRGGTVGKLAGAITEAAERAARQMYETRMGAVESEMDLTDIPNLEEFFPVSQESDQDSPLTPSTPPVTPAPPAPRPAPAPPASVNRIIPGTRKPNRDQVVGPSDWDEDDGYGQPRQSWMV</sequence>
<name>A0ABW6RZP6_9NOCA</name>
<protein>
    <submittedName>
        <fullName evidence="3">YbaB/EbfC family nucleoid-associated protein</fullName>
    </submittedName>
</protein>
<feature type="region of interest" description="Disordered" evidence="2">
    <location>
        <begin position="117"/>
        <end position="138"/>
    </location>
</feature>
<dbReference type="Proteomes" id="UP001601992">
    <property type="component" value="Unassembled WGS sequence"/>
</dbReference>
<dbReference type="EMBL" id="JBIAQY010000005">
    <property type="protein sequence ID" value="MFF3569516.1"/>
    <property type="molecule type" value="Genomic_DNA"/>
</dbReference>
<evidence type="ECO:0000256" key="2">
    <source>
        <dbReference type="SAM" id="MobiDB-lite"/>
    </source>
</evidence>
<feature type="compositionally biased region" description="Pro residues" evidence="2">
    <location>
        <begin position="222"/>
        <end position="241"/>
    </location>
</feature>
<dbReference type="Pfam" id="PF02575">
    <property type="entry name" value="YbaB_DNA_bd"/>
    <property type="match status" value="1"/>
</dbReference>
<dbReference type="InterPro" id="IPR036894">
    <property type="entry name" value="YbaB-like_sf"/>
</dbReference>
<evidence type="ECO:0000313" key="4">
    <source>
        <dbReference type="Proteomes" id="UP001601992"/>
    </source>
</evidence>
<feature type="region of interest" description="Disordered" evidence="2">
    <location>
        <begin position="211"/>
        <end position="280"/>
    </location>
</feature>
<keyword evidence="4" id="KW-1185">Reference proteome</keyword>
<evidence type="ECO:0000256" key="1">
    <source>
        <dbReference type="SAM" id="Coils"/>
    </source>
</evidence>
<reference evidence="3 4" key="1">
    <citation type="submission" date="2024-10" db="EMBL/GenBank/DDBJ databases">
        <title>The Natural Products Discovery Center: Release of the First 8490 Sequenced Strains for Exploring Actinobacteria Biosynthetic Diversity.</title>
        <authorList>
            <person name="Kalkreuter E."/>
            <person name="Kautsar S.A."/>
            <person name="Yang D."/>
            <person name="Bader C.D."/>
            <person name="Teijaro C.N."/>
            <person name="Fluegel L."/>
            <person name="Davis C.M."/>
            <person name="Simpson J.R."/>
            <person name="Lauterbach L."/>
            <person name="Steele A.D."/>
            <person name="Gui C."/>
            <person name="Meng S."/>
            <person name="Li G."/>
            <person name="Viehrig K."/>
            <person name="Ye F."/>
            <person name="Su P."/>
            <person name="Kiefer A.F."/>
            <person name="Nichols A."/>
            <person name="Cepeda A.J."/>
            <person name="Yan W."/>
            <person name="Fan B."/>
            <person name="Jiang Y."/>
            <person name="Adhikari A."/>
            <person name="Zheng C.-J."/>
            <person name="Schuster L."/>
            <person name="Cowan T.M."/>
            <person name="Smanski M.J."/>
            <person name="Chevrette M.G."/>
            <person name="De Carvalho L.P.S."/>
            <person name="Shen B."/>
        </authorList>
    </citation>
    <scope>NUCLEOTIDE SEQUENCE [LARGE SCALE GENOMIC DNA]</scope>
    <source>
        <strain evidence="3 4">NPDC002593</strain>
    </source>
</reference>
<evidence type="ECO:0000313" key="3">
    <source>
        <dbReference type="EMBL" id="MFF3569516.1"/>
    </source>
</evidence>
<dbReference type="Gene3D" id="3.30.1310.10">
    <property type="entry name" value="Nucleoid-associated protein YbaB-like domain"/>
    <property type="match status" value="1"/>
</dbReference>
<proteinExistence type="predicted"/>
<comment type="caution">
    <text evidence="3">The sequence shown here is derived from an EMBL/GenBank/DDBJ whole genome shotgun (WGS) entry which is preliminary data.</text>
</comment>
<accession>A0ABW6RZP6</accession>
<keyword evidence="1" id="KW-0175">Coiled coil</keyword>
<dbReference type="InterPro" id="IPR004401">
    <property type="entry name" value="YbaB/EbfC"/>
</dbReference>
<dbReference type="SUPFAM" id="SSF82607">
    <property type="entry name" value="YbaB-like"/>
    <property type="match status" value="1"/>
</dbReference>